<evidence type="ECO:0000313" key="3">
    <source>
        <dbReference type="Proteomes" id="UP000066376"/>
    </source>
</evidence>
<dbReference type="GeneID" id="28488546"/>
<dbReference type="AlphaFoldDB" id="A0A126QY91"/>
<reference evidence="2 3" key="1">
    <citation type="journal article" date="2016" name="Genome Announc.">
        <title>Draft Genome Sequence of the Rumen Methanogen Methanobrevibacter olleyae YLM1.</title>
        <authorList>
            <person name="Kelly W.J."/>
            <person name="Li D."/>
            <person name="Lambie S.C."/>
            <person name="Cox F."/>
            <person name="Attwood G.T."/>
            <person name="Altermann E."/>
            <person name="Leahy S.C."/>
        </authorList>
    </citation>
    <scope>NUCLEOTIDE SEQUENCE [LARGE SCALE GENOMIC DNA]</scope>
    <source>
        <strain evidence="2 3">YLM1</strain>
    </source>
</reference>
<dbReference type="Pfam" id="PF12392">
    <property type="entry name" value="DUF3656"/>
    <property type="match status" value="1"/>
</dbReference>
<evidence type="ECO:0000313" key="2">
    <source>
        <dbReference type="EMBL" id="AMK14806.1"/>
    </source>
</evidence>
<proteinExistence type="predicted"/>
<dbReference type="EMBL" id="CP014265">
    <property type="protein sequence ID" value="AMK14806.1"/>
    <property type="molecule type" value="Genomic_DNA"/>
</dbReference>
<dbReference type="RefSeq" id="WP_067145529.1">
    <property type="nucleotide sequence ID" value="NZ_CP014265.1"/>
</dbReference>
<dbReference type="PATRIC" id="fig|294671.3.peg.247"/>
<dbReference type="InterPro" id="IPR051454">
    <property type="entry name" value="RNA/ubiquinone_mod_enzymes"/>
</dbReference>
<dbReference type="Pfam" id="PF01136">
    <property type="entry name" value="Peptidase_U32"/>
    <property type="match status" value="2"/>
</dbReference>
<organism evidence="2 3">
    <name type="scientific">Methanobrevibacter olleyae</name>
    <dbReference type="NCBI Taxonomy" id="294671"/>
    <lineage>
        <taxon>Archaea</taxon>
        <taxon>Methanobacteriati</taxon>
        <taxon>Methanobacteriota</taxon>
        <taxon>Methanomada group</taxon>
        <taxon>Methanobacteria</taxon>
        <taxon>Methanobacteriales</taxon>
        <taxon>Methanobacteriaceae</taxon>
        <taxon>Methanobrevibacter</taxon>
    </lineage>
</organism>
<keyword evidence="3" id="KW-1185">Reference proteome</keyword>
<dbReference type="PANTHER" id="PTHR30217:SF10">
    <property type="entry name" value="23S RRNA 5-HYDROXYCYTIDINE C2501 SYNTHASE"/>
    <property type="match status" value="1"/>
</dbReference>
<dbReference type="InterPro" id="IPR020988">
    <property type="entry name" value="Pept_U32_collagenase"/>
</dbReference>
<gene>
    <name evidence="2" type="ORF">YLM1_0246</name>
</gene>
<dbReference type="Proteomes" id="UP000066376">
    <property type="component" value="Chromosome"/>
</dbReference>
<reference evidence="3" key="2">
    <citation type="submission" date="2016-02" db="EMBL/GenBank/DDBJ databases">
        <title>The draft genome sequence of the rumen methanogen Methanobrevibacter olleyae YLM1.</title>
        <authorList>
            <consortium name="New Zealand Agricultural Greenhouse Gas Research Centre/Pastoral Greenhouse Gas Research Consortium"/>
            <person name="Kelly W.J."/>
            <person name="Li D."/>
            <person name="Lambie S.C."/>
            <person name="Attwood G.T."/>
            <person name="Altermann E."/>
            <person name="Leahy S.C."/>
        </authorList>
    </citation>
    <scope>NUCLEOTIDE SEQUENCE [LARGE SCALE GENOMIC DNA]</scope>
    <source>
        <strain evidence="3">YLM1</strain>
    </source>
</reference>
<evidence type="ECO:0000259" key="1">
    <source>
        <dbReference type="Pfam" id="PF12392"/>
    </source>
</evidence>
<dbReference type="PROSITE" id="PS01276">
    <property type="entry name" value="PEPTIDASE_U32"/>
    <property type="match status" value="1"/>
</dbReference>
<accession>A0A126QY91</accession>
<dbReference type="InterPro" id="IPR001539">
    <property type="entry name" value="Peptidase_U32"/>
</dbReference>
<sequence length="863" mass="98752">MTLAELLAPAGDYDILVTAVNAGADAVYISGERFGARAFAKNFSLEEIEKSVEYAHLNGVKIHVTVNTLINNFEVVDTVKYLFNLYKIGVDAVIVQDLGIIELIKSLIPKLEVHASTQMTLSDYDCILWAVENGISRIVFPRELSVDKISEISSKLKESNINIEFEVFGHGALCYSFSGNCYISSYNSGRSGNRGACAQPCRKQYKLKYKNYNVGNGFLLSTHDLAVNKGLDKIEKAGVFSLKLEGRMKSADYVGTIVNAYRHLIDGDEGDYEKDLSLVFNRQFTDGYILNQKPGQVLGRESSGHEGVYIGKIIEQEGDLITISKENEEFSINLDIGDGIGFKYKDKIKGIYIDNIKEQTDKYIKLETTRNVRKGDKVLLSYSKSTHDNLKKFHKETIKQNIPLSLDIKWRDDLRLNIDAKFKIVEKGINNENKEEEFSFSYISDAKFEKAQKRPVSEEDIKKQMLKTGSTSFYIDSLTINNMPENSFIPIGKLNKIRRDVLDKARKLLLNHYKPKKKEIIATSKVVNQFIKEYESFNEIPIRKEKLNLSIFADNLELLKISSELPIHKYFFDPSFSFNSQEAYFNNAKNLLKEAYSIVYKRKEKAEERLVWVLSSFISDEEIEKASKIVNELEKEGFKIPIMYDTPGIAKSFKNKVYGNHNLNVWNSYNVKNLSKSGFKSLILSSELSHKEIKELVSKYQFIKNINNENNQEEIDLNIIIQGNLEVMTSKDDFSNLNDGKDFIINDSSDYAILEDKKRKKFKYKVVFDYNKHSHFINKDCLCLIDEVELIKDSGVNSVIIDCRFSSPQYSSTIISLYSQALKEDNTYDLNLLKEQIENISLSRLNKGNFINGRIHEKAFKKH</sequence>
<protein>
    <submittedName>
        <fullName evidence="2">Peptidase U32 family</fullName>
    </submittedName>
</protein>
<dbReference type="PANTHER" id="PTHR30217">
    <property type="entry name" value="PEPTIDASE U32 FAMILY"/>
    <property type="match status" value="1"/>
</dbReference>
<dbReference type="KEGG" id="mol:YLM1_0246"/>
<feature type="domain" description="Peptidase U32 collagenase" evidence="1">
    <location>
        <begin position="388"/>
        <end position="508"/>
    </location>
</feature>
<dbReference type="STRING" id="294671.YLM1_0246"/>
<name>A0A126QY91_METOL</name>